<feature type="active site" description="Proton acceptor" evidence="1">
    <location>
        <position position="200"/>
    </location>
</feature>
<accession>A0A8H6XLG9</accession>
<feature type="compositionally biased region" description="Gly residues" evidence="2">
    <location>
        <begin position="13"/>
        <end position="28"/>
    </location>
</feature>
<dbReference type="SUPFAM" id="SSF49899">
    <property type="entry name" value="Concanavalin A-like lectins/glucanases"/>
    <property type="match status" value="1"/>
</dbReference>
<dbReference type="InterPro" id="IPR038656">
    <property type="entry name" value="Peptidase_G1_sf"/>
</dbReference>
<dbReference type="PANTHER" id="PTHR37536">
    <property type="entry name" value="PUTATIVE (AFU_ORTHOLOGUE AFUA_3G02970)-RELATED"/>
    <property type="match status" value="1"/>
</dbReference>
<sequence>MTMFSAPAKSDQGGSGSSGGSGGNGGKGNTKTATATATTATATSTAVTVPSDATSLITSTIWSGAGMESAAGTYKSVTGTLVVPNLQPAAGGAASGYYGGSAWVGLDGMTCGSALMAAGIDFQYLQGTVTAQVWTETYPNPGVNNALAVKPGDTLKLTVTATSSTTGTAVVDNVSSGQSVTVALTSPSPLCLANAEWVVEDFQDGGFLIPFADFGTITFTDASATTQSGSTVGPSAGHLINMVQSNEQFTTASSTGNSVTVEYLTSIPF</sequence>
<evidence type="ECO:0000256" key="2">
    <source>
        <dbReference type="SAM" id="MobiDB-lite"/>
    </source>
</evidence>
<evidence type="ECO:0000313" key="4">
    <source>
        <dbReference type="Proteomes" id="UP000623467"/>
    </source>
</evidence>
<evidence type="ECO:0000313" key="3">
    <source>
        <dbReference type="EMBL" id="KAF7342621.1"/>
    </source>
</evidence>
<dbReference type="PRINTS" id="PR00977">
    <property type="entry name" value="SCYTLDPTASE"/>
</dbReference>
<dbReference type="AlphaFoldDB" id="A0A8H6XLG9"/>
<dbReference type="Gene3D" id="2.60.120.700">
    <property type="entry name" value="Peptidase G1"/>
    <property type="match status" value="1"/>
</dbReference>
<dbReference type="GO" id="GO:0006508">
    <property type="term" value="P:proteolysis"/>
    <property type="evidence" value="ECO:0007669"/>
    <property type="project" value="InterPro"/>
</dbReference>
<name>A0A8H6XLG9_9AGAR</name>
<gene>
    <name evidence="3" type="ORF">MSAN_02018900</name>
</gene>
<comment type="caution">
    <text evidence="3">The sequence shown here is derived from an EMBL/GenBank/DDBJ whole genome shotgun (WGS) entry which is preliminary data.</text>
</comment>
<dbReference type="Pfam" id="PF01828">
    <property type="entry name" value="Peptidase_A4"/>
    <property type="match status" value="1"/>
</dbReference>
<dbReference type="GO" id="GO:0070007">
    <property type="term" value="F:glutamic-type endopeptidase activity"/>
    <property type="evidence" value="ECO:0007669"/>
    <property type="project" value="InterPro"/>
</dbReference>
<reference evidence="3" key="1">
    <citation type="submission" date="2020-05" db="EMBL/GenBank/DDBJ databases">
        <title>Mycena genomes resolve the evolution of fungal bioluminescence.</title>
        <authorList>
            <person name="Tsai I.J."/>
        </authorList>
    </citation>
    <scope>NUCLEOTIDE SEQUENCE</scope>
    <source>
        <strain evidence="3">160909Yilan</strain>
    </source>
</reference>
<dbReference type="Proteomes" id="UP000623467">
    <property type="component" value="Unassembled WGS sequence"/>
</dbReference>
<dbReference type="PANTHER" id="PTHR37536:SF1">
    <property type="entry name" value="ASPERGILLOPEPSIN, PUTAITVE (AFU_ORTHOLOGUE AFUA_7G01200)"/>
    <property type="match status" value="1"/>
</dbReference>
<protein>
    <submittedName>
        <fullName evidence="3">Uncharacterized protein</fullName>
    </submittedName>
</protein>
<keyword evidence="4" id="KW-1185">Reference proteome</keyword>
<proteinExistence type="predicted"/>
<evidence type="ECO:0000256" key="1">
    <source>
        <dbReference type="PIRSR" id="PIRSR600250-50"/>
    </source>
</evidence>
<dbReference type="CDD" id="cd13426">
    <property type="entry name" value="Peptidase_G1"/>
    <property type="match status" value="1"/>
</dbReference>
<feature type="region of interest" description="Disordered" evidence="2">
    <location>
        <begin position="1"/>
        <end position="32"/>
    </location>
</feature>
<dbReference type="EMBL" id="JACAZH010000025">
    <property type="protein sequence ID" value="KAF7342621.1"/>
    <property type="molecule type" value="Genomic_DNA"/>
</dbReference>
<dbReference type="OrthoDB" id="3006733at2759"/>
<dbReference type="InterPro" id="IPR013320">
    <property type="entry name" value="ConA-like_dom_sf"/>
</dbReference>
<organism evidence="3 4">
    <name type="scientific">Mycena sanguinolenta</name>
    <dbReference type="NCBI Taxonomy" id="230812"/>
    <lineage>
        <taxon>Eukaryota</taxon>
        <taxon>Fungi</taxon>
        <taxon>Dikarya</taxon>
        <taxon>Basidiomycota</taxon>
        <taxon>Agaricomycotina</taxon>
        <taxon>Agaricomycetes</taxon>
        <taxon>Agaricomycetidae</taxon>
        <taxon>Agaricales</taxon>
        <taxon>Marasmiineae</taxon>
        <taxon>Mycenaceae</taxon>
        <taxon>Mycena</taxon>
    </lineage>
</organism>
<dbReference type="InterPro" id="IPR000250">
    <property type="entry name" value="Peptidase_G1"/>
</dbReference>